<dbReference type="InterPro" id="IPR036265">
    <property type="entry name" value="HIT-like_sf"/>
</dbReference>
<keyword evidence="2" id="KW-1185">Reference proteome</keyword>
<reference evidence="1" key="1">
    <citation type="submission" date="2021-04" db="EMBL/GenBank/DDBJ databases">
        <title>Phycicoccus avicenniae sp. nov., a novel endophytic actinomycetes isolated from branch of Avicennia mariana.</title>
        <authorList>
            <person name="Tuo L."/>
        </authorList>
    </citation>
    <scope>NUCLEOTIDE SEQUENCE</scope>
    <source>
        <strain evidence="1">BSK3Z-2</strain>
    </source>
</reference>
<comment type="caution">
    <text evidence="1">The sequence shown here is derived from an EMBL/GenBank/DDBJ whole genome shotgun (WGS) entry which is preliminary data.</text>
</comment>
<dbReference type="Gene3D" id="3.30.428.10">
    <property type="entry name" value="HIT-like"/>
    <property type="match status" value="1"/>
</dbReference>
<sequence>MADCFVCTENARPDLPPRDRVVVTDHWRVAHAFDTSLPGWLVLDAREHVTALDELPPAAHAELGDLLGRLTAALRAHTGCAKTYVMQFSEAEGFGHLHVHLVPRPADLPDDSRGPGVLRFLGPDAAGEQVPEDERDRIAMHLAALLRPGALA</sequence>
<dbReference type="AlphaFoldDB" id="A0A941I1P8"/>
<proteinExistence type="predicted"/>
<name>A0A941I1P8_9MICO</name>
<dbReference type="Proteomes" id="UP000677016">
    <property type="component" value="Unassembled WGS sequence"/>
</dbReference>
<dbReference type="SUPFAM" id="SSF54197">
    <property type="entry name" value="HIT-like"/>
    <property type="match status" value="1"/>
</dbReference>
<evidence type="ECO:0000313" key="2">
    <source>
        <dbReference type="Proteomes" id="UP000677016"/>
    </source>
</evidence>
<protein>
    <submittedName>
        <fullName evidence="1">HIT family protein</fullName>
    </submittedName>
</protein>
<dbReference type="EMBL" id="JAGSNF010000021">
    <property type="protein sequence ID" value="MBR7744531.1"/>
    <property type="molecule type" value="Genomic_DNA"/>
</dbReference>
<gene>
    <name evidence="1" type="ORF">KC207_14645</name>
</gene>
<dbReference type="RefSeq" id="WP_211604058.1">
    <property type="nucleotide sequence ID" value="NZ_JAGSNF010000021.1"/>
</dbReference>
<evidence type="ECO:0000313" key="1">
    <source>
        <dbReference type="EMBL" id="MBR7744531.1"/>
    </source>
</evidence>
<organism evidence="1 2">
    <name type="scientific">Phycicoccus avicenniae</name>
    <dbReference type="NCBI Taxonomy" id="2828860"/>
    <lineage>
        <taxon>Bacteria</taxon>
        <taxon>Bacillati</taxon>
        <taxon>Actinomycetota</taxon>
        <taxon>Actinomycetes</taxon>
        <taxon>Micrococcales</taxon>
        <taxon>Intrasporangiaceae</taxon>
        <taxon>Phycicoccus</taxon>
    </lineage>
</organism>
<accession>A0A941I1P8</accession>